<evidence type="ECO:0000313" key="2">
    <source>
        <dbReference type="Proteomes" id="UP000031668"/>
    </source>
</evidence>
<dbReference type="OrthoDB" id="4843387at2759"/>
<reference evidence="1 2" key="1">
    <citation type="journal article" date="2014" name="Genome Biol. Evol.">
        <title>The genome of the myxosporean Thelohanellus kitauei shows adaptations to nutrient acquisition within its fish host.</title>
        <authorList>
            <person name="Yang Y."/>
            <person name="Xiong J."/>
            <person name="Zhou Z."/>
            <person name="Huo F."/>
            <person name="Miao W."/>
            <person name="Ran C."/>
            <person name="Liu Y."/>
            <person name="Zhang J."/>
            <person name="Feng J."/>
            <person name="Wang M."/>
            <person name="Wang M."/>
            <person name="Wang L."/>
            <person name="Yao B."/>
        </authorList>
    </citation>
    <scope>NUCLEOTIDE SEQUENCE [LARGE SCALE GENOMIC DNA]</scope>
    <source>
        <strain evidence="1">Wuqing</strain>
    </source>
</reference>
<keyword evidence="2" id="KW-1185">Reference proteome</keyword>
<gene>
    <name evidence="1" type="ORF">RF11_08195</name>
</gene>
<dbReference type="AlphaFoldDB" id="A0A0C2J7N8"/>
<name>A0A0C2J7N8_THEKT</name>
<proteinExistence type="predicted"/>
<dbReference type="Proteomes" id="UP000031668">
    <property type="component" value="Unassembled WGS sequence"/>
</dbReference>
<protein>
    <submittedName>
        <fullName evidence="1">Uncharacterized protein</fullName>
    </submittedName>
</protein>
<accession>A0A0C2J7N8</accession>
<sequence length="165" mass="19384">MKAIVKRSITVLDDQSLLDTIKRASTEITRSDSEGWCEVENVYSRISQCLQTSSCSKSNSKCLHANYMIPNDADLVINKRDEQREHIINVHQVGLRLTMWQKYTKQYSETGRIYKQKHGERTHFNTSEEIKIFLRELVDEYCRLSLKKFLGPSLHDSICHYQKRQ</sequence>
<organism evidence="1 2">
    <name type="scientific">Thelohanellus kitauei</name>
    <name type="common">Myxosporean</name>
    <dbReference type="NCBI Taxonomy" id="669202"/>
    <lineage>
        <taxon>Eukaryota</taxon>
        <taxon>Metazoa</taxon>
        <taxon>Cnidaria</taxon>
        <taxon>Myxozoa</taxon>
        <taxon>Myxosporea</taxon>
        <taxon>Bivalvulida</taxon>
        <taxon>Platysporina</taxon>
        <taxon>Myxobolidae</taxon>
        <taxon>Thelohanellus</taxon>
    </lineage>
</organism>
<evidence type="ECO:0000313" key="1">
    <source>
        <dbReference type="EMBL" id="KII73824.1"/>
    </source>
</evidence>
<comment type="caution">
    <text evidence="1">The sequence shown here is derived from an EMBL/GenBank/DDBJ whole genome shotgun (WGS) entry which is preliminary data.</text>
</comment>
<dbReference type="EMBL" id="JWZT01000640">
    <property type="protein sequence ID" value="KII73824.1"/>
    <property type="molecule type" value="Genomic_DNA"/>
</dbReference>